<proteinExistence type="predicted"/>
<dbReference type="Pfam" id="PF01966">
    <property type="entry name" value="HD"/>
    <property type="match status" value="1"/>
</dbReference>
<dbReference type="PANTHER" id="PTHR38659:SF1">
    <property type="entry name" value="METAL DEPENDENT PHOSPHOHYDROLASE"/>
    <property type="match status" value="1"/>
</dbReference>
<organism evidence="2 3">
    <name type="scientific">Candidatus Gottesmanbacteria bacterium RBG_13_37_7</name>
    <dbReference type="NCBI Taxonomy" id="1798369"/>
    <lineage>
        <taxon>Bacteria</taxon>
        <taxon>Candidatus Gottesmaniibacteriota</taxon>
    </lineage>
</organism>
<feature type="domain" description="HD" evidence="1">
    <location>
        <begin position="29"/>
        <end position="98"/>
    </location>
</feature>
<evidence type="ECO:0000313" key="3">
    <source>
        <dbReference type="Proteomes" id="UP000178230"/>
    </source>
</evidence>
<evidence type="ECO:0000259" key="1">
    <source>
        <dbReference type="Pfam" id="PF01966"/>
    </source>
</evidence>
<dbReference type="SUPFAM" id="SSF109604">
    <property type="entry name" value="HD-domain/PDEase-like"/>
    <property type="match status" value="1"/>
</dbReference>
<dbReference type="Gene3D" id="1.10.3210.10">
    <property type="entry name" value="Hypothetical protein af1432"/>
    <property type="match status" value="1"/>
</dbReference>
<comment type="caution">
    <text evidence="2">The sequence shown here is derived from an EMBL/GenBank/DDBJ whole genome shotgun (WGS) entry which is preliminary data.</text>
</comment>
<gene>
    <name evidence="2" type="ORF">A2Y99_01000</name>
</gene>
<feature type="non-terminal residue" evidence="2">
    <location>
        <position position="1"/>
    </location>
</feature>
<feature type="non-terminal residue" evidence="2">
    <location>
        <position position="155"/>
    </location>
</feature>
<dbReference type="EMBL" id="MFIY01000013">
    <property type="protein sequence ID" value="OGG00347.1"/>
    <property type="molecule type" value="Genomic_DNA"/>
</dbReference>
<name>A0A1F5YK49_9BACT</name>
<dbReference type="AlphaFoldDB" id="A0A1F5YK49"/>
<reference evidence="2 3" key="1">
    <citation type="journal article" date="2016" name="Nat. Commun.">
        <title>Thousands of microbial genomes shed light on interconnected biogeochemical processes in an aquifer system.</title>
        <authorList>
            <person name="Anantharaman K."/>
            <person name="Brown C.T."/>
            <person name="Hug L.A."/>
            <person name="Sharon I."/>
            <person name="Castelle C.J."/>
            <person name="Probst A.J."/>
            <person name="Thomas B.C."/>
            <person name="Singh A."/>
            <person name="Wilkins M.J."/>
            <person name="Karaoz U."/>
            <person name="Brodie E.L."/>
            <person name="Williams K.H."/>
            <person name="Hubbard S.S."/>
            <person name="Banfield J.F."/>
        </authorList>
    </citation>
    <scope>NUCLEOTIDE SEQUENCE [LARGE SCALE GENOMIC DNA]</scope>
</reference>
<accession>A0A1F5YK49</accession>
<dbReference type="NCBIfam" id="TIGR00277">
    <property type="entry name" value="HDIG"/>
    <property type="match status" value="1"/>
</dbReference>
<protein>
    <recommendedName>
        <fullName evidence="1">HD domain-containing protein</fullName>
    </recommendedName>
</protein>
<dbReference type="InterPro" id="IPR006675">
    <property type="entry name" value="HDIG_dom"/>
</dbReference>
<dbReference type="Proteomes" id="UP000178230">
    <property type="component" value="Unassembled WGS sequence"/>
</dbReference>
<dbReference type="InterPro" id="IPR006674">
    <property type="entry name" value="HD_domain"/>
</dbReference>
<sequence>KKKKVKNSFTREKALDLLHRNMNNINLRKHCYAVEAVMRALAKHFSEDEETWVIAGLIHDADYELTKGDTAKHVITVVSWLRDLGSDENIIKAVYAHGWKFVEGCPEPQNKMEWSLYCCDELTGLIVGVALVRPDKKLSSVTVESVLKKWNNPGF</sequence>
<dbReference type="PANTHER" id="PTHR38659">
    <property type="entry name" value="METAL-DEPENDENT PHOSPHOHYDROLASE"/>
    <property type="match status" value="1"/>
</dbReference>
<evidence type="ECO:0000313" key="2">
    <source>
        <dbReference type="EMBL" id="OGG00347.1"/>
    </source>
</evidence>